<evidence type="ECO:0000256" key="2">
    <source>
        <dbReference type="SAM" id="SignalP"/>
    </source>
</evidence>
<proteinExistence type="predicted"/>
<organism evidence="3">
    <name type="scientific">Ixodes scapularis</name>
    <name type="common">Black-legged tick</name>
    <name type="synonym">Deer tick</name>
    <dbReference type="NCBI Taxonomy" id="6945"/>
    <lineage>
        <taxon>Eukaryota</taxon>
        <taxon>Metazoa</taxon>
        <taxon>Ecdysozoa</taxon>
        <taxon>Arthropoda</taxon>
        <taxon>Chelicerata</taxon>
        <taxon>Arachnida</taxon>
        <taxon>Acari</taxon>
        <taxon>Parasitiformes</taxon>
        <taxon>Ixodida</taxon>
        <taxon>Ixodoidea</taxon>
        <taxon>Ixodidae</taxon>
        <taxon>Ixodinae</taxon>
        <taxon>Ixodes</taxon>
    </lineage>
</organism>
<evidence type="ECO:0000256" key="1">
    <source>
        <dbReference type="SAM" id="MobiDB-lite"/>
    </source>
</evidence>
<accession>A0A4D5S6U4</accession>
<feature type="signal peptide" evidence="2">
    <location>
        <begin position="1"/>
        <end position="29"/>
    </location>
</feature>
<feature type="region of interest" description="Disordered" evidence="1">
    <location>
        <begin position="109"/>
        <end position="129"/>
    </location>
</feature>
<sequence>MQGSMTGSLASWLSFQLLGAPLGFFLCLGRQSLPLGSRSVVEYKGPNSSRNFPHSKEVASPIGERQKFPFHWLARQMPRDAVAQPTLFTFVVAQSGKVRAVAGVTKATSAPRGRLRRSERSTLDTQRYV</sequence>
<dbReference type="EMBL" id="GHJT01010914">
    <property type="protein sequence ID" value="MOY44885.1"/>
    <property type="molecule type" value="Transcribed_RNA"/>
</dbReference>
<keyword evidence="2" id="KW-0732">Signal</keyword>
<dbReference type="AlphaFoldDB" id="A0A4D5S6U4"/>
<protein>
    <submittedName>
        <fullName evidence="3">Putative secreted protein</fullName>
    </submittedName>
</protein>
<name>A0A4D5S6U4_IXOSC</name>
<evidence type="ECO:0000313" key="3">
    <source>
        <dbReference type="EMBL" id="MOY44885.1"/>
    </source>
</evidence>
<feature type="chain" id="PRO_5020020824" evidence="2">
    <location>
        <begin position="30"/>
        <end position="129"/>
    </location>
</feature>
<reference evidence="3" key="1">
    <citation type="submission" date="2019-04" db="EMBL/GenBank/DDBJ databases">
        <title>An insight into the mialome of Ixodes scapularis.</title>
        <authorList>
            <person name="Ribeiro J.M."/>
            <person name="Mather T.N."/>
            <person name="Karim S."/>
        </authorList>
    </citation>
    <scope>NUCLEOTIDE SEQUENCE</scope>
</reference>